<dbReference type="KEGG" id="mgk:FSB76_06990"/>
<reference evidence="1 2" key="1">
    <citation type="journal article" date="2013" name="J. Microbiol.">
        <title>Mucilaginibacter ginsenosidivorax sp. nov., with ginsenoside converting activity isolated from sediment.</title>
        <authorList>
            <person name="Kim J.K."/>
            <person name="Choi T.E."/>
            <person name="Liu Q.M."/>
            <person name="Park H.Y."/>
            <person name="Yi T.H."/>
            <person name="Yoon M.H."/>
            <person name="Kim S.C."/>
            <person name="Im W.T."/>
        </authorList>
    </citation>
    <scope>NUCLEOTIDE SEQUENCE [LARGE SCALE GENOMIC DNA]</scope>
    <source>
        <strain evidence="1 2">KHI28</strain>
    </source>
</reference>
<proteinExistence type="predicted"/>
<gene>
    <name evidence="1" type="ORF">FSB76_06990</name>
</gene>
<dbReference type="PROSITE" id="PS51257">
    <property type="entry name" value="PROKAR_LIPOPROTEIN"/>
    <property type="match status" value="1"/>
</dbReference>
<dbReference type="EMBL" id="CP042437">
    <property type="protein sequence ID" value="QEC75706.1"/>
    <property type="molecule type" value="Genomic_DNA"/>
</dbReference>
<dbReference type="Proteomes" id="UP000321362">
    <property type="component" value="Chromosome"/>
</dbReference>
<accession>A0A5B8VYZ3</accession>
<name>A0A5B8VYZ3_9SPHI</name>
<evidence type="ECO:0008006" key="3">
    <source>
        <dbReference type="Google" id="ProtNLM"/>
    </source>
</evidence>
<evidence type="ECO:0000313" key="1">
    <source>
        <dbReference type="EMBL" id="QEC75706.1"/>
    </source>
</evidence>
<dbReference type="OrthoDB" id="708590at2"/>
<dbReference type="RefSeq" id="WP_147052917.1">
    <property type="nucleotide sequence ID" value="NZ_CP042437.1"/>
</dbReference>
<protein>
    <recommendedName>
        <fullName evidence="3">Lipocalin-like domain-containing protein</fullName>
    </recommendedName>
</protein>
<dbReference type="AlphaFoldDB" id="A0A5B8VYZ3"/>
<organism evidence="1 2">
    <name type="scientific">Mucilaginibacter ginsenosidivorax</name>
    <dbReference type="NCBI Taxonomy" id="862126"/>
    <lineage>
        <taxon>Bacteria</taxon>
        <taxon>Pseudomonadati</taxon>
        <taxon>Bacteroidota</taxon>
        <taxon>Sphingobacteriia</taxon>
        <taxon>Sphingobacteriales</taxon>
        <taxon>Sphingobacteriaceae</taxon>
        <taxon>Mucilaginibacter</taxon>
    </lineage>
</organism>
<keyword evidence="2" id="KW-1185">Reference proteome</keyword>
<sequence length="135" mass="14744">MKAHRPLIFLFACFIIAACKDDKITPQQLQGTYKGSFRSLNTASMTDRSGLLNGSAEIAISGNTYQGGSTAAQQSRGSYVISGNEIIFTDSLAHTADFNWSLLLNGAFKQSTKGDSLVWTKTLGTYNFIYTLKKQ</sequence>
<evidence type="ECO:0000313" key="2">
    <source>
        <dbReference type="Proteomes" id="UP000321362"/>
    </source>
</evidence>